<dbReference type="Proteomes" id="UP000680866">
    <property type="component" value="Chromosome"/>
</dbReference>
<dbReference type="InterPro" id="IPR023834">
    <property type="entry name" value="T7SS_pept_S8A_mycosin"/>
</dbReference>
<evidence type="ECO:0000256" key="5">
    <source>
        <dbReference type="ARBA" id="ARBA00022692"/>
    </source>
</evidence>
<evidence type="ECO:0000256" key="13">
    <source>
        <dbReference type="SAM" id="Phobius"/>
    </source>
</evidence>
<keyword evidence="14" id="KW-0732">Signal</keyword>
<sequence length="469" mass="47407">MTGLRRCHHNVVRRTAGAALLGVLSMLAVPVSPAPAVPGAPPAGAAAGRPVALPVRTDAVRDQQWQLKELRADEVWRQSTGSGVTVAVVDSGVDGSHPDLVGQVLPGIDLVARAGDADAAPVAGAGQNDPVGHGTTVAALIAGRNDDSDGVAGLAPQAKILPVRVLDEENRYDDALIVARGVRWAVDNGAQVINLSLGGGSASPALEAAIDYAFARNVVVVACTGNVAPSTSSEVWYPAREPGVIAVTGLERASENLWSGAITGPETVLSAPATGLLGARPGGFWRVQGTSFAAPLVTATAALIRARWPQMSAGDVVHRLTSTARDLGEPGRDDRFGFGLVDPVAALGASMPEIGHNPLDTNKRPGNAGFGPAPGYETLGGSETPGGSGYGGPGRFGGGRANGPGGGWAATPSGDTDTLLDRSGLVGGAVAVVALLGVGSLLAWRLGWIPDRRARRRTAPGSGGPDPSR</sequence>
<evidence type="ECO:0000256" key="11">
    <source>
        <dbReference type="RuleBase" id="RU003355"/>
    </source>
</evidence>
<evidence type="ECO:0000256" key="8">
    <source>
        <dbReference type="ARBA" id="ARBA00022989"/>
    </source>
</evidence>
<dbReference type="InterPro" id="IPR023827">
    <property type="entry name" value="Peptidase_S8_Asp-AS"/>
</dbReference>
<dbReference type="InterPro" id="IPR023828">
    <property type="entry name" value="Peptidase_S8_Ser-AS"/>
</dbReference>
<keyword evidence="5 13" id="KW-0812">Transmembrane</keyword>
<feature type="active site" description="Charge relay system" evidence="10">
    <location>
        <position position="133"/>
    </location>
</feature>
<dbReference type="Pfam" id="PF00082">
    <property type="entry name" value="Peptidase_S8"/>
    <property type="match status" value="1"/>
</dbReference>
<dbReference type="InterPro" id="IPR000209">
    <property type="entry name" value="Peptidase_S8/S53_dom"/>
</dbReference>
<evidence type="ECO:0000256" key="12">
    <source>
        <dbReference type="SAM" id="MobiDB-lite"/>
    </source>
</evidence>
<comment type="similarity">
    <text evidence="2 10 11">Belongs to the peptidase S8 family.</text>
</comment>
<organism evidence="16 17">
    <name type="scientific">Polymorphospora rubra</name>
    <dbReference type="NCBI Taxonomy" id="338584"/>
    <lineage>
        <taxon>Bacteria</taxon>
        <taxon>Bacillati</taxon>
        <taxon>Actinomycetota</taxon>
        <taxon>Actinomycetes</taxon>
        <taxon>Micromonosporales</taxon>
        <taxon>Micromonosporaceae</taxon>
        <taxon>Polymorphospora</taxon>
    </lineage>
</organism>
<evidence type="ECO:0000256" key="9">
    <source>
        <dbReference type="ARBA" id="ARBA00023136"/>
    </source>
</evidence>
<dbReference type="NCBIfam" id="TIGR03921">
    <property type="entry name" value="T7SS_mycosin"/>
    <property type="match status" value="1"/>
</dbReference>
<comment type="subcellular location">
    <subcellularLocation>
        <location evidence="1">Cell membrane</location>
        <topology evidence="1">Single-pass membrane protein</topology>
    </subcellularLocation>
</comment>
<accession>A0A810MXR7</accession>
<dbReference type="GO" id="GO:0005886">
    <property type="term" value="C:plasma membrane"/>
    <property type="evidence" value="ECO:0007669"/>
    <property type="project" value="UniProtKB-SubCell"/>
</dbReference>
<dbReference type="KEGG" id="pry:Prubr_29680"/>
<evidence type="ECO:0000256" key="2">
    <source>
        <dbReference type="ARBA" id="ARBA00011073"/>
    </source>
</evidence>
<dbReference type="InterPro" id="IPR015500">
    <property type="entry name" value="Peptidase_S8_subtilisin-rel"/>
</dbReference>
<name>A0A810MXR7_9ACTN</name>
<dbReference type="PRINTS" id="PR00723">
    <property type="entry name" value="SUBTILISIN"/>
</dbReference>
<keyword evidence="8 13" id="KW-1133">Transmembrane helix</keyword>
<keyword evidence="4 10" id="KW-0645">Protease</keyword>
<evidence type="ECO:0000313" key="16">
    <source>
        <dbReference type="EMBL" id="BCJ65947.1"/>
    </source>
</evidence>
<dbReference type="Gene3D" id="3.40.50.200">
    <property type="entry name" value="Peptidase S8/S53 domain"/>
    <property type="match status" value="1"/>
</dbReference>
<gene>
    <name evidence="16" type="ORF">Prubr_29680</name>
</gene>
<dbReference type="EMBL" id="AP023359">
    <property type="protein sequence ID" value="BCJ65947.1"/>
    <property type="molecule type" value="Genomic_DNA"/>
</dbReference>
<feature type="region of interest" description="Disordered" evidence="12">
    <location>
        <begin position="379"/>
        <end position="415"/>
    </location>
</feature>
<dbReference type="PROSITE" id="PS00136">
    <property type="entry name" value="SUBTILASE_ASP"/>
    <property type="match status" value="1"/>
</dbReference>
<feature type="active site" description="Charge relay system" evidence="10">
    <location>
        <position position="90"/>
    </location>
</feature>
<dbReference type="GO" id="GO:0006508">
    <property type="term" value="P:proteolysis"/>
    <property type="evidence" value="ECO:0007669"/>
    <property type="project" value="UniProtKB-KW"/>
</dbReference>
<feature type="signal peptide" evidence="14">
    <location>
        <begin position="1"/>
        <end position="36"/>
    </location>
</feature>
<evidence type="ECO:0000259" key="15">
    <source>
        <dbReference type="Pfam" id="PF00082"/>
    </source>
</evidence>
<dbReference type="InterPro" id="IPR036852">
    <property type="entry name" value="Peptidase_S8/S53_dom_sf"/>
</dbReference>
<evidence type="ECO:0000256" key="6">
    <source>
        <dbReference type="ARBA" id="ARBA00022801"/>
    </source>
</evidence>
<feature type="transmembrane region" description="Helical" evidence="13">
    <location>
        <begin position="425"/>
        <end position="447"/>
    </location>
</feature>
<evidence type="ECO:0000256" key="14">
    <source>
        <dbReference type="SAM" id="SignalP"/>
    </source>
</evidence>
<keyword evidence="17" id="KW-1185">Reference proteome</keyword>
<evidence type="ECO:0000256" key="7">
    <source>
        <dbReference type="ARBA" id="ARBA00022825"/>
    </source>
</evidence>
<keyword evidence="6 10" id="KW-0378">Hydrolase</keyword>
<feature type="domain" description="Peptidase S8/S53" evidence="15">
    <location>
        <begin position="81"/>
        <end position="339"/>
    </location>
</feature>
<dbReference type="SUPFAM" id="SSF52743">
    <property type="entry name" value="Subtilisin-like"/>
    <property type="match status" value="1"/>
</dbReference>
<dbReference type="InterPro" id="IPR050131">
    <property type="entry name" value="Peptidase_S8_subtilisin-like"/>
</dbReference>
<evidence type="ECO:0000256" key="3">
    <source>
        <dbReference type="ARBA" id="ARBA00022475"/>
    </source>
</evidence>
<dbReference type="PANTHER" id="PTHR43806">
    <property type="entry name" value="PEPTIDASE S8"/>
    <property type="match status" value="1"/>
</dbReference>
<keyword evidence="3" id="KW-1003">Cell membrane</keyword>
<dbReference type="PROSITE" id="PS51892">
    <property type="entry name" value="SUBTILASE"/>
    <property type="match status" value="1"/>
</dbReference>
<dbReference type="GO" id="GO:0004252">
    <property type="term" value="F:serine-type endopeptidase activity"/>
    <property type="evidence" value="ECO:0007669"/>
    <property type="project" value="UniProtKB-UniRule"/>
</dbReference>
<feature type="compositionally biased region" description="Gly residues" evidence="12">
    <location>
        <begin position="383"/>
        <end position="408"/>
    </location>
</feature>
<dbReference type="PANTHER" id="PTHR43806:SF11">
    <property type="entry name" value="CEREVISIN-RELATED"/>
    <property type="match status" value="1"/>
</dbReference>
<evidence type="ECO:0000313" key="17">
    <source>
        <dbReference type="Proteomes" id="UP000680866"/>
    </source>
</evidence>
<keyword evidence="7 10" id="KW-0720">Serine protease</keyword>
<evidence type="ECO:0000256" key="4">
    <source>
        <dbReference type="ARBA" id="ARBA00022670"/>
    </source>
</evidence>
<evidence type="ECO:0000256" key="10">
    <source>
        <dbReference type="PROSITE-ProRule" id="PRU01240"/>
    </source>
</evidence>
<dbReference type="AlphaFoldDB" id="A0A810MXR7"/>
<proteinExistence type="inferred from homology"/>
<feature type="active site" description="Charge relay system" evidence="10">
    <location>
        <position position="291"/>
    </location>
</feature>
<keyword evidence="9 13" id="KW-0472">Membrane</keyword>
<feature type="chain" id="PRO_5032627321" description="Peptidase S8/S53 domain-containing protein" evidence="14">
    <location>
        <begin position="37"/>
        <end position="469"/>
    </location>
</feature>
<reference evidence="16" key="1">
    <citation type="submission" date="2020-08" db="EMBL/GenBank/DDBJ databases">
        <title>Whole genome shotgun sequence of Polymorphospora rubra NBRC 101157.</title>
        <authorList>
            <person name="Komaki H."/>
            <person name="Tamura T."/>
        </authorList>
    </citation>
    <scope>NUCLEOTIDE SEQUENCE</scope>
    <source>
        <strain evidence="16">NBRC 101157</strain>
    </source>
</reference>
<protein>
    <recommendedName>
        <fullName evidence="15">Peptidase S8/S53 domain-containing protein</fullName>
    </recommendedName>
</protein>
<dbReference type="PROSITE" id="PS00138">
    <property type="entry name" value="SUBTILASE_SER"/>
    <property type="match status" value="1"/>
</dbReference>
<evidence type="ECO:0000256" key="1">
    <source>
        <dbReference type="ARBA" id="ARBA00004162"/>
    </source>
</evidence>